<dbReference type="EMBL" id="MGJL01000026">
    <property type="protein sequence ID" value="OGN07276.1"/>
    <property type="molecule type" value="Genomic_DNA"/>
</dbReference>
<evidence type="ECO:0000259" key="1">
    <source>
        <dbReference type="Pfam" id="PF08241"/>
    </source>
</evidence>
<evidence type="ECO:0000313" key="3">
    <source>
        <dbReference type="Proteomes" id="UP000178023"/>
    </source>
</evidence>
<evidence type="ECO:0000313" key="2">
    <source>
        <dbReference type="EMBL" id="OGN07276.1"/>
    </source>
</evidence>
<feature type="domain" description="Methyltransferase type 11" evidence="1">
    <location>
        <begin position="42"/>
        <end position="143"/>
    </location>
</feature>
<accession>A0A1F8F4V4</accession>
<dbReference type="GO" id="GO:0008757">
    <property type="term" value="F:S-adenosylmethionine-dependent methyltransferase activity"/>
    <property type="evidence" value="ECO:0007669"/>
    <property type="project" value="InterPro"/>
</dbReference>
<name>A0A1F8F4V4_9BACT</name>
<comment type="caution">
    <text evidence="2">The sequence shown here is derived from an EMBL/GenBank/DDBJ whole genome shotgun (WGS) entry which is preliminary data.</text>
</comment>
<reference evidence="2 3" key="1">
    <citation type="journal article" date="2016" name="Nat. Commun.">
        <title>Thousands of microbial genomes shed light on interconnected biogeochemical processes in an aquifer system.</title>
        <authorList>
            <person name="Anantharaman K."/>
            <person name="Brown C.T."/>
            <person name="Hug L.A."/>
            <person name="Sharon I."/>
            <person name="Castelle C.J."/>
            <person name="Probst A.J."/>
            <person name="Thomas B.C."/>
            <person name="Singh A."/>
            <person name="Wilkins M.J."/>
            <person name="Karaoz U."/>
            <person name="Brodie E.L."/>
            <person name="Williams K.H."/>
            <person name="Hubbard S.S."/>
            <person name="Banfield J.F."/>
        </authorList>
    </citation>
    <scope>NUCLEOTIDE SEQUENCE [LARGE SCALE GENOMIC DNA]</scope>
</reference>
<dbReference type="Pfam" id="PF08241">
    <property type="entry name" value="Methyltransf_11"/>
    <property type="match status" value="1"/>
</dbReference>
<protein>
    <recommendedName>
        <fullName evidence="1">Methyltransferase type 11 domain-containing protein</fullName>
    </recommendedName>
</protein>
<dbReference type="InterPro" id="IPR029063">
    <property type="entry name" value="SAM-dependent_MTases_sf"/>
</dbReference>
<dbReference type="InterPro" id="IPR013216">
    <property type="entry name" value="Methyltransf_11"/>
</dbReference>
<proteinExistence type="predicted"/>
<dbReference type="Gene3D" id="3.40.50.150">
    <property type="entry name" value="Vaccinia Virus protein VP39"/>
    <property type="match status" value="1"/>
</dbReference>
<sequence>MKKLETKPAIEQKPDHEKKERVKFILGDLGLKWDDLRGKRVLDIGSGLAQLARVANREGISIISSDPYLWGHEKEVSKEGLKKLTEGVPFVKASADLLPFPSETFDVATSHAAPPLVGVNTEADVGLVIDEVYRVLKNGGEFRFGPGYLPTYVFDKEIFTSEEGDTFTAEQRKVRIADKTLELFKNISPHITRHKIESEIDRNFGRLYYYILHKPYDNK</sequence>
<organism evidence="2 3">
    <name type="scientific">Candidatus Yanofskybacteria bacterium RIFCSPHIGHO2_01_FULL_45_42</name>
    <dbReference type="NCBI Taxonomy" id="1802671"/>
    <lineage>
        <taxon>Bacteria</taxon>
        <taxon>Candidatus Yanofskyibacteriota</taxon>
    </lineage>
</organism>
<dbReference type="AlphaFoldDB" id="A0A1F8F4V4"/>
<dbReference type="SUPFAM" id="SSF53335">
    <property type="entry name" value="S-adenosyl-L-methionine-dependent methyltransferases"/>
    <property type="match status" value="1"/>
</dbReference>
<dbReference type="Proteomes" id="UP000178023">
    <property type="component" value="Unassembled WGS sequence"/>
</dbReference>
<dbReference type="CDD" id="cd02440">
    <property type="entry name" value="AdoMet_MTases"/>
    <property type="match status" value="1"/>
</dbReference>
<gene>
    <name evidence="2" type="ORF">A2750_03085</name>
</gene>